<comment type="cofactor">
    <cofactor evidence="10">
        <name>Mg(2+)</name>
        <dbReference type="ChEBI" id="CHEBI:18420"/>
    </cofactor>
    <text evidence="10">Binds 1 Mg(2+) ion per subunit.</text>
</comment>
<feature type="active site" description="Proton acceptor" evidence="10">
    <location>
        <position position="38"/>
    </location>
</feature>
<evidence type="ECO:0000256" key="11">
    <source>
        <dbReference type="PROSITE-ProRule" id="PRU10134"/>
    </source>
</evidence>
<keyword evidence="7 10" id="KW-0460">Magnesium</keyword>
<keyword evidence="14" id="KW-1185">Reference proteome</keyword>
<dbReference type="HAMAP" id="MF_00011">
    <property type="entry name" value="Adenylosucc_synth"/>
    <property type="match status" value="1"/>
</dbReference>
<feature type="binding site" evidence="10">
    <location>
        <position position="260"/>
    </location>
    <ligand>
        <name>IMP</name>
        <dbReference type="ChEBI" id="CHEBI:58053"/>
    </ligand>
</feature>
<organism evidence="13 14">
    <name type="scientific">Theileria equi strain WA</name>
    <dbReference type="NCBI Taxonomy" id="1537102"/>
    <lineage>
        <taxon>Eukaryota</taxon>
        <taxon>Sar</taxon>
        <taxon>Alveolata</taxon>
        <taxon>Apicomplexa</taxon>
        <taxon>Aconoidasida</taxon>
        <taxon>Piroplasmida</taxon>
        <taxon>Theileriidae</taxon>
        <taxon>Theileria</taxon>
    </lineage>
</organism>
<evidence type="ECO:0000256" key="3">
    <source>
        <dbReference type="ARBA" id="ARBA00022598"/>
    </source>
</evidence>
<evidence type="ECO:0000313" key="14">
    <source>
        <dbReference type="Proteomes" id="UP000031512"/>
    </source>
</evidence>
<feature type="binding site" evidence="10">
    <location>
        <position position="156"/>
    </location>
    <ligand>
        <name>IMP</name>
        <dbReference type="ChEBI" id="CHEBI:58053"/>
    </ligand>
</feature>
<dbReference type="RefSeq" id="XP_004830387.1">
    <property type="nucleotide sequence ID" value="XM_004830330.1"/>
</dbReference>
<dbReference type="InterPro" id="IPR042110">
    <property type="entry name" value="Adenylosuccinate_synth_dom2"/>
</dbReference>
<dbReference type="InterPro" id="IPR001114">
    <property type="entry name" value="Adenylosuccinate_synthetase"/>
</dbReference>
<comment type="subcellular location">
    <subcellularLocation>
        <location evidence="10">Cytoplasm</location>
    </subcellularLocation>
</comment>
<dbReference type="eggNOG" id="KOG1355">
    <property type="taxonomic scope" value="Eukaryota"/>
</dbReference>
<feature type="binding site" evidence="10">
    <location>
        <position position="65"/>
    </location>
    <ligand>
        <name>Mg(2+)</name>
        <dbReference type="ChEBI" id="CHEBI:18420"/>
    </ligand>
</feature>
<dbReference type="SUPFAM" id="SSF52540">
    <property type="entry name" value="P-loop containing nucleoside triphosphate hydrolases"/>
    <property type="match status" value="1"/>
</dbReference>
<dbReference type="STRING" id="1537102.L0B0C8"/>
<dbReference type="GeneID" id="15806460"/>
<feature type="binding site" evidence="10">
    <location>
        <position position="170"/>
    </location>
    <ligand>
        <name>IMP</name>
        <dbReference type="ChEBI" id="CHEBI:58053"/>
        <note>ligand shared between dimeric partners</note>
    </ligand>
</feature>
<keyword evidence="2 10" id="KW-0963">Cytoplasm</keyword>
<comment type="miscellaneous">
    <text evidence="10">Parasitic protozoa lack the de novo purine biosynthesis pathway and rely exclusively on the salvage pathway for their purine nucleotide requirements.</text>
</comment>
<dbReference type="KEGG" id="beq:BEWA_001280"/>
<proteinExistence type="inferred from homology"/>
<feature type="active site" description="Proton donor" evidence="10">
    <location>
        <position position="66"/>
    </location>
</feature>
<feature type="binding site" evidence="10">
    <location>
        <position position="326"/>
    </location>
    <ligand>
        <name>GTP</name>
        <dbReference type="ChEBI" id="CHEBI:37565"/>
    </ligand>
</feature>
<feature type="binding site" evidence="10">
    <location>
        <begin position="438"/>
        <end position="440"/>
    </location>
    <ligand>
        <name>GTP</name>
        <dbReference type="ChEBI" id="CHEBI:37565"/>
    </ligand>
</feature>
<dbReference type="NCBIfam" id="NF002223">
    <property type="entry name" value="PRK01117.1"/>
    <property type="match status" value="1"/>
</dbReference>
<protein>
    <recommendedName>
        <fullName evidence="10 12">Adenylosuccinate synthetase</fullName>
        <shortName evidence="10">AMPSase</shortName>
        <shortName evidence="10">AdSS</shortName>
        <ecNumber evidence="10 12">6.3.4.4</ecNumber>
    </recommendedName>
    <alternativeName>
        <fullName evidence="10">IMP--aspartate ligase</fullName>
    </alternativeName>
</protein>
<evidence type="ECO:0000256" key="6">
    <source>
        <dbReference type="ARBA" id="ARBA00022755"/>
    </source>
</evidence>
<keyword evidence="5 10" id="KW-0547">Nucleotide-binding</keyword>
<feature type="binding site" evidence="10">
    <location>
        <begin position="352"/>
        <end position="354"/>
    </location>
    <ligand>
        <name>GTP</name>
        <dbReference type="ChEBI" id="CHEBI:37565"/>
    </ligand>
</feature>
<evidence type="ECO:0000256" key="2">
    <source>
        <dbReference type="ARBA" id="ARBA00022490"/>
    </source>
</evidence>
<comment type="pathway">
    <text evidence="10 12">Purine metabolism; AMP biosynthesis via de novo pathway; AMP from IMP: step 1/2.</text>
</comment>
<evidence type="ECO:0000256" key="1">
    <source>
        <dbReference type="ARBA" id="ARBA00011738"/>
    </source>
</evidence>
<dbReference type="SMART" id="SM00788">
    <property type="entry name" value="Adenylsucc_synt"/>
    <property type="match status" value="1"/>
</dbReference>
<comment type="function">
    <text evidence="10">Plays an important role in the salvage pathway for purine nucleotide biosynthesis. Catalyzes the first commited step in the biosynthesis of AMP from IMP.</text>
</comment>
<dbReference type="GO" id="GO:0004019">
    <property type="term" value="F:adenylosuccinate synthase activity"/>
    <property type="evidence" value="ECO:0007669"/>
    <property type="project" value="UniProtKB-UniRule"/>
</dbReference>
<evidence type="ECO:0000256" key="8">
    <source>
        <dbReference type="ARBA" id="ARBA00023134"/>
    </source>
</evidence>
<dbReference type="InterPro" id="IPR042109">
    <property type="entry name" value="Adenylosuccinate_synth_dom1"/>
</dbReference>
<dbReference type="PROSITE" id="PS01266">
    <property type="entry name" value="ADENYLOSUCCIN_SYN_1"/>
    <property type="match status" value="1"/>
</dbReference>
<accession>L0B0C8</accession>
<feature type="binding site" evidence="10">
    <location>
        <begin position="63"/>
        <end position="66"/>
    </location>
    <ligand>
        <name>IMP</name>
        <dbReference type="ChEBI" id="CHEBI:58053"/>
    </ligand>
</feature>
<comment type="similarity">
    <text evidence="10 12">Belongs to the adenylosuccinate synthetase family.</text>
</comment>
<comment type="function">
    <text evidence="12">Plays an important role in the de novo pathway of purine nucleotide biosynthesis.</text>
</comment>
<dbReference type="AlphaFoldDB" id="L0B0C8"/>
<dbReference type="OrthoDB" id="10265645at2759"/>
<feature type="binding site" evidence="10">
    <location>
        <position position="38"/>
    </location>
    <ligand>
        <name>Mg(2+)</name>
        <dbReference type="ChEBI" id="CHEBI:18420"/>
    </ligand>
</feature>
<sequence length="450" mass="50226">MPKSSDYTLVFLTPMVKKDVYDKSTHKVLLVSGMQWGDEGKGKVVSDLSKEADVLARYNGGHNSGHDVVLNGVQYKLHLLPCGSMHENTKIVLGNGVVINIENLLKEVDILAQNGISLLDRLYISERAHLIFNIHAEIDCKQESDLSKKYGEIGTTKKGIGPSYSTKSLRTGIMIGEMLHWETFSELVHRLMHSCTTNNPDQLAEKELARHKEMFKKIEHCIVDTSFLITKAVENGQKVFFEGANGVLLDLSLGTYPYVTSSNTTTSGIYNGLGISPSIPVFRIGVLKAYQTRIGSGPFPTELFGEVYDKLQTTGMEVGVTSGRKRRCGWLDLVSVRYAQLTNGFNVINLTKLDIMSIFDTIKVCVDYKHSKTGAILPRGSFPATSFQFSQYEPVYKEFPGWRTDLSEITKFEDLPAEAKAYVEFIENDLGVWIQWIGVGKDTKKTIVRT</sequence>
<dbReference type="Gene3D" id="1.10.300.10">
    <property type="entry name" value="Adenylosuccinate Synthetase, subunit A, domain 2"/>
    <property type="match status" value="1"/>
</dbReference>
<evidence type="ECO:0000256" key="4">
    <source>
        <dbReference type="ARBA" id="ARBA00022723"/>
    </source>
</evidence>
<dbReference type="UniPathway" id="UPA00075">
    <property type="reaction ID" value="UER00335"/>
</dbReference>
<dbReference type="InterPro" id="IPR042111">
    <property type="entry name" value="Adenylosuccinate_synth_dom3"/>
</dbReference>
<comment type="subunit">
    <text evidence="1 10">Homodimer.</text>
</comment>
<dbReference type="Gene3D" id="3.90.170.10">
    <property type="entry name" value="Adenylosuccinate Synthetase, subunit A, domain 3"/>
    <property type="match status" value="1"/>
</dbReference>
<dbReference type="PANTHER" id="PTHR11846:SF0">
    <property type="entry name" value="ADENYLOSUCCINATE SYNTHETASE"/>
    <property type="match status" value="1"/>
</dbReference>
<dbReference type="InterPro" id="IPR027417">
    <property type="entry name" value="P-loop_NTPase"/>
</dbReference>
<dbReference type="Proteomes" id="UP000031512">
    <property type="component" value="Chromosome 3"/>
</dbReference>
<dbReference type="InterPro" id="IPR018220">
    <property type="entry name" value="Adenylosuccin_syn_GTP-bd"/>
</dbReference>
<dbReference type="Gene3D" id="3.40.440.10">
    <property type="entry name" value="Adenylosuccinate Synthetase, subunit A, domain 1"/>
    <property type="match status" value="1"/>
</dbReference>
<feature type="binding site" evidence="10">
    <location>
        <begin position="38"/>
        <end position="41"/>
    </location>
    <ligand>
        <name>IMP</name>
        <dbReference type="ChEBI" id="CHEBI:58053"/>
    </ligand>
</feature>
<gene>
    <name evidence="13" type="ORF">BEWA_001280</name>
</gene>
<keyword evidence="3 10" id="KW-0436">Ligase</keyword>
<dbReference type="GO" id="GO:0046040">
    <property type="term" value="P:IMP metabolic process"/>
    <property type="evidence" value="ECO:0007669"/>
    <property type="project" value="TreeGrafter"/>
</dbReference>
<dbReference type="Pfam" id="PF00709">
    <property type="entry name" value="Adenylsucc_synt"/>
    <property type="match status" value="1"/>
</dbReference>
<keyword evidence="6 10" id="KW-0658">Purine biosynthesis</keyword>
<dbReference type="NCBIfam" id="TIGR00184">
    <property type="entry name" value="purA"/>
    <property type="match status" value="1"/>
</dbReference>
<feature type="binding site" evidence="10">
    <location>
        <begin position="37"/>
        <end position="43"/>
    </location>
    <ligand>
        <name>GTP</name>
        <dbReference type="ChEBI" id="CHEBI:37565"/>
    </ligand>
</feature>
<evidence type="ECO:0000313" key="13">
    <source>
        <dbReference type="EMBL" id="AFZ80721.1"/>
    </source>
</evidence>
<comment type="catalytic activity">
    <reaction evidence="10 12">
        <text>IMP + L-aspartate + GTP = N(6)-(1,2-dicarboxyethyl)-AMP + GDP + phosphate + 2 H(+)</text>
        <dbReference type="Rhea" id="RHEA:15753"/>
        <dbReference type="ChEBI" id="CHEBI:15378"/>
        <dbReference type="ChEBI" id="CHEBI:29991"/>
        <dbReference type="ChEBI" id="CHEBI:37565"/>
        <dbReference type="ChEBI" id="CHEBI:43474"/>
        <dbReference type="ChEBI" id="CHEBI:57567"/>
        <dbReference type="ChEBI" id="CHEBI:58053"/>
        <dbReference type="ChEBI" id="CHEBI:58189"/>
        <dbReference type="EC" id="6.3.4.4"/>
    </reaction>
</comment>
<dbReference type="VEuPathDB" id="PiroplasmaDB:BEWA_001280"/>
<dbReference type="FunFam" id="3.90.170.10:FF:000001">
    <property type="entry name" value="Adenylosuccinate synthetase"/>
    <property type="match status" value="1"/>
</dbReference>
<comment type="function">
    <text evidence="9">Plays an important role in the salvage pathway for purine nucleotide biosynthesis. Catalyzes the first committed step in the biosynthesis of AMP from IMP.</text>
</comment>
<dbReference type="GO" id="GO:0000287">
    <property type="term" value="F:magnesium ion binding"/>
    <property type="evidence" value="ECO:0007669"/>
    <property type="project" value="UniProtKB-UniRule"/>
</dbReference>
<keyword evidence="8 10" id="KW-0342">GTP-binding</keyword>
<evidence type="ECO:0000256" key="5">
    <source>
        <dbReference type="ARBA" id="ARBA00022741"/>
    </source>
</evidence>
<feature type="active site" evidence="11">
    <location>
        <position position="167"/>
    </location>
</feature>
<evidence type="ECO:0000256" key="7">
    <source>
        <dbReference type="ARBA" id="ARBA00022842"/>
    </source>
</evidence>
<dbReference type="EC" id="6.3.4.4" evidence="10 12"/>
<dbReference type="EMBL" id="CP001670">
    <property type="protein sequence ID" value="AFZ80721.1"/>
    <property type="molecule type" value="Genomic_DNA"/>
</dbReference>
<dbReference type="PROSITE" id="PS00513">
    <property type="entry name" value="ADENYLOSUCCIN_SYN_2"/>
    <property type="match status" value="1"/>
</dbReference>
<feature type="binding site" evidence="10">
    <location>
        <position position="245"/>
    </location>
    <ligand>
        <name>IMP</name>
        <dbReference type="ChEBI" id="CHEBI:58053"/>
    </ligand>
</feature>
<dbReference type="GO" id="GO:0005737">
    <property type="term" value="C:cytoplasm"/>
    <property type="evidence" value="ECO:0007669"/>
    <property type="project" value="UniProtKB-SubCell"/>
</dbReference>
<evidence type="ECO:0000256" key="10">
    <source>
        <dbReference type="HAMAP-Rule" id="MF_03125"/>
    </source>
</evidence>
<dbReference type="GO" id="GO:0005525">
    <property type="term" value="F:GTP binding"/>
    <property type="evidence" value="ECO:0007669"/>
    <property type="project" value="UniProtKB-UniRule"/>
</dbReference>
<dbReference type="GO" id="GO:0044208">
    <property type="term" value="P:'de novo' AMP biosynthetic process"/>
    <property type="evidence" value="ECO:0007669"/>
    <property type="project" value="UniProtKB-UniRule"/>
</dbReference>
<evidence type="ECO:0000256" key="12">
    <source>
        <dbReference type="RuleBase" id="RU000520"/>
    </source>
</evidence>
<comment type="caution">
    <text evidence="10">Lacks conserved residue(s) required for the propagation of feature annotation.</text>
</comment>
<name>L0B0C8_THEEQ</name>
<dbReference type="CDD" id="cd03108">
    <property type="entry name" value="AdSS"/>
    <property type="match status" value="1"/>
</dbReference>
<dbReference type="PANTHER" id="PTHR11846">
    <property type="entry name" value="ADENYLOSUCCINATE SYNTHETASE"/>
    <property type="match status" value="1"/>
</dbReference>
<feature type="binding site" evidence="10">
    <location>
        <position position="324"/>
    </location>
    <ligand>
        <name>IMP</name>
        <dbReference type="ChEBI" id="CHEBI:58053"/>
    </ligand>
</feature>
<dbReference type="InterPro" id="IPR033128">
    <property type="entry name" value="Adenylosuccin_syn_Lys_AS"/>
</dbReference>
<evidence type="ECO:0000256" key="9">
    <source>
        <dbReference type="ARBA" id="ARBA00025008"/>
    </source>
</evidence>
<reference evidence="13 14" key="1">
    <citation type="journal article" date="2012" name="BMC Genomics">
        <title>Comparative genomic analysis and phylogenetic position of Theileria equi.</title>
        <authorList>
            <person name="Kappmeyer L.S."/>
            <person name="Thiagarajan M."/>
            <person name="Herndon D.R."/>
            <person name="Ramsay J.D."/>
            <person name="Caler E."/>
            <person name="Djikeng A."/>
            <person name="Gillespie J.J."/>
            <person name="Lau A.O."/>
            <person name="Roalson E.H."/>
            <person name="Silva J.C."/>
            <person name="Silva M.G."/>
            <person name="Suarez C.E."/>
            <person name="Ueti M.W."/>
            <person name="Nene V.M."/>
            <person name="Mealey R.H."/>
            <person name="Knowles D.P."/>
            <person name="Brayton K.A."/>
        </authorList>
    </citation>
    <scope>NUCLEOTIDE SEQUENCE [LARGE SCALE GENOMIC DNA]</scope>
    <source>
        <strain evidence="13 14">WA</strain>
    </source>
</reference>
<keyword evidence="4 10" id="KW-0479">Metal-binding</keyword>